<dbReference type="InterPro" id="IPR042317">
    <property type="entry name" value="She-1-like"/>
</dbReference>
<feature type="domain" description="F-box" evidence="1">
    <location>
        <begin position="25"/>
        <end position="65"/>
    </location>
</feature>
<dbReference type="AlphaFoldDB" id="A0AAE9EM71"/>
<name>A0AAE9EM71_CAEBR</name>
<sequence length="320" mass="37498">MASDLRSLIEKTENLSIDPVYDTNWCDMPAEIKLECIGKMELNERLLLRCTAKAERSLVDSQKVEFHFGRFRGYYEGFSFLLYSDNENFCKHLYDKSETIGLINYIKNVGVFENLEISFGNLFADNEQFATDDGLFTAKNIEFEECDISTMISVLKKMKEGVESIKMNVGIEVFEKFAEILSISHIQNAKYWHIKDYQETDSLYKIAQRKSDLLSKSKDERRVRILTNNADIHILLEHGLDDSVAIYHVDEYFRLLVIPAEMKKSEYEDDCQEWICKIDPEIYVYDSESYFEESEADRYINELAFQEYLESRGYYDAEGI</sequence>
<organism evidence="2 3">
    <name type="scientific">Caenorhabditis briggsae</name>
    <dbReference type="NCBI Taxonomy" id="6238"/>
    <lineage>
        <taxon>Eukaryota</taxon>
        <taxon>Metazoa</taxon>
        <taxon>Ecdysozoa</taxon>
        <taxon>Nematoda</taxon>
        <taxon>Chromadorea</taxon>
        <taxon>Rhabditida</taxon>
        <taxon>Rhabditina</taxon>
        <taxon>Rhabditomorpha</taxon>
        <taxon>Rhabditoidea</taxon>
        <taxon>Rhabditidae</taxon>
        <taxon>Peloderinae</taxon>
        <taxon>Caenorhabditis</taxon>
    </lineage>
</organism>
<reference evidence="2 3" key="1">
    <citation type="submission" date="2022-04" db="EMBL/GenBank/DDBJ databases">
        <title>Chromosome-level reference genomes for two strains of Caenorhabditis briggsae: an improved platform for comparative genomics.</title>
        <authorList>
            <person name="Stevens L."/>
            <person name="Andersen E."/>
        </authorList>
    </citation>
    <scope>NUCLEOTIDE SEQUENCE [LARGE SCALE GENOMIC DNA]</scope>
    <source>
        <strain evidence="2">VX34</strain>
        <tissue evidence="2">Whole-organism</tissue>
    </source>
</reference>
<evidence type="ECO:0000313" key="3">
    <source>
        <dbReference type="Proteomes" id="UP000829354"/>
    </source>
</evidence>
<dbReference type="Proteomes" id="UP000829354">
    <property type="component" value="Chromosome IV"/>
</dbReference>
<dbReference type="PANTHER" id="PTHR31006:SF3">
    <property type="entry name" value="F-BOX DOMAIN-CONTAINING PROTEIN-RELATED"/>
    <property type="match status" value="1"/>
</dbReference>
<evidence type="ECO:0000259" key="1">
    <source>
        <dbReference type="Pfam" id="PF00646"/>
    </source>
</evidence>
<accession>A0AAE9EM71</accession>
<dbReference type="InterPro" id="IPR001810">
    <property type="entry name" value="F-box_dom"/>
</dbReference>
<gene>
    <name evidence="2" type="ORF">L5515_010483</name>
</gene>
<keyword evidence="3" id="KW-1185">Reference proteome</keyword>
<protein>
    <recommendedName>
        <fullName evidence="1">F-box domain-containing protein</fullName>
    </recommendedName>
</protein>
<proteinExistence type="predicted"/>
<dbReference type="EMBL" id="CP092623">
    <property type="protein sequence ID" value="UMM27018.1"/>
    <property type="molecule type" value="Genomic_DNA"/>
</dbReference>
<dbReference type="PANTHER" id="PTHR31006">
    <property type="entry name" value="F-BOX DOMAIN-CONTAINING PROTEIN-RELATED-RELATED"/>
    <property type="match status" value="1"/>
</dbReference>
<evidence type="ECO:0000313" key="2">
    <source>
        <dbReference type="EMBL" id="UMM27018.1"/>
    </source>
</evidence>
<dbReference type="Pfam" id="PF00646">
    <property type="entry name" value="F-box"/>
    <property type="match status" value="1"/>
</dbReference>